<sequence length="123" mass="14222">MKLYNVTRRRMLAEDLTVANSFFKRLRGLMRYPNFPKHQGLLLVPCRSVHTCFMRFAIDVVFLNSSFRVVFAISQLKPYRFSPWIREAQMAVELEPGILVTTGTGIGDQLAIIGRERGMLNER</sequence>
<dbReference type="Proteomes" id="UP000197032">
    <property type="component" value="Unassembled WGS sequence"/>
</dbReference>
<comment type="caution">
    <text evidence="1">The sequence shown here is derived from an EMBL/GenBank/DDBJ whole genome shotgun (WGS) entry which is preliminary data.</text>
</comment>
<gene>
    <name evidence="1" type="ORF">KKC1_19920</name>
</gene>
<proteinExistence type="predicted"/>
<name>A0A1Z5HTH2_9FIRM</name>
<protein>
    <recommendedName>
        <fullName evidence="3">DUF192 domain-containing protein</fullName>
    </recommendedName>
</protein>
<evidence type="ECO:0000313" key="1">
    <source>
        <dbReference type="EMBL" id="GAW92843.1"/>
    </source>
</evidence>
<dbReference type="Pfam" id="PF02643">
    <property type="entry name" value="DUF192"/>
    <property type="match status" value="1"/>
</dbReference>
<dbReference type="InterPro" id="IPR038695">
    <property type="entry name" value="Saro_0823-like_sf"/>
</dbReference>
<reference evidence="2" key="1">
    <citation type="journal article" date="2017" name="Appl. Environ. Microbiol.">
        <title>Genomic analysis of Calderihabitans maritimus KKC1, a thermophilic hydrogenogenic carboxydotrophic bacterium isolated from marine sediment.</title>
        <authorList>
            <person name="Omae K."/>
            <person name="Yoneda Y."/>
            <person name="Fukuyama Y."/>
            <person name="Yoshida T."/>
            <person name="Sako Y."/>
        </authorList>
    </citation>
    <scope>NUCLEOTIDE SEQUENCE [LARGE SCALE GENOMIC DNA]</scope>
    <source>
        <strain evidence="2">KKC1</strain>
    </source>
</reference>
<accession>A0A1Z5HTH2</accession>
<dbReference type="Gene3D" id="2.60.120.1140">
    <property type="entry name" value="Protein of unknown function DUF192"/>
    <property type="match status" value="1"/>
</dbReference>
<dbReference type="AlphaFoldDB" id="A0A1Z5HTH2"/>
<evidence type="ECO:0008006" key="3">
    <source>
        <dbReference type="Google" id="ProtNLM"/>
    </source>
</evidence>
<dbReference type="RefSeq" id="WP_088554108.1">
    <property type="nucleotide sequence ID" value="NZ_BDGJ01000101.1"/>
</dbReference>
<dbReference type="OrthoDB" id="9813379at2"/>
<keyword evidence="2" id="KW-1185">Reference proteome</keyword>
<evidence type="ECO:0000313" key="2">
    <source>
        <dbReference type="Proteomes" id="UP000197032"/>
    </source>
</evidence>
<organism evidence="1 2">
    <name type="scientific">Calderihabitans maritimus</name>
    <dbReference type="NCBI Taxonomy" id="1246530"/>
    <lineage>
        <taxon>Bacteria</taxon>
        <taxon>Bacillati</taxon>
        <taxon>Bacillota</taxon>
        <taxon>Clostridia</taxon>
        <taxon>Neomoorellales</taxon>
        <taxon>Calderihabitantaceae</taxon>
        <taxon>Calderihabitans</taxon>
    </lineage>
</organism>
<dbReference type="EMBL" id="BDGJ01000101">
    <property type="protein sequence ID" value="GAW92843.1"/>
    <property type="molecule type" value="Genomic_DNA"/>
</dbReference>
<dbReference type="InterPro" id="IPR003795">
    <property type="entry name" value="DUF192"/>
</dbReference>